<evidence type="ECO:0000259" key="1">
    <source>
        <dbReference type="Pfam" id="PF12849"/>
    </source>
</evidence>
<reference evidence="2 3" key="1">
    <citation type="submission" date="2019-04" db="EMBL/GenBank/DDBJ databases">
        <title>Geobacter ruber sp. nov., ferric-reducing bacteria isolated from paddy soil.</title>
        <authorList>
            <person name="Xu Z."/>
            <person name="Masuda Y."/>
            <person name="Itoh H."/>
            <person name="Senoo K."/>
        </authorList>
    </citation>
    <scope>NUCLEOTIDE SEQUENCE [LARGE SCALE GENOMIC DNA]</scope>
    <source>
        <strain evidence="2 3">Red88</strain>
    </source>
</reference>
<protein>
    <submittedName>
        <fullName evidence="2">Tungsten ABC transporter substrate-binding protein</fullName>
    </submittedName>
</protein>
<dbReference type="Gene3D" id="3.40.190.10">
    <property type="entry name" value="Periplasmic binding protein-like II"/>
    <property type="match status" value="2"/>
</dbReference>
<proteinExistence type="predicted"/>
<keyword evidence="3" id="KW-1185">Reference proteome</keyword>
<dbReference type="SUPFAM" id="SSF53850">
    <property type="entry name" value="Periplasmic binding protein-like II"/>
    <property type="match status" value="1"/>
</dbReference>
<name>A0A5A9XJR9_9BACT</name>
<dbReference type="InterPro" id="IPR024370">
    <property type="entry name" value="PBP_domain"/>
</dbReference>
<dbReference type="Proteomes" id="UP000324298">
    <property type="component" value="Unassembled WGS sequence"/>
</dbReference>
<evidence type="ECO:0000313" key="3">
    <source>
        <dbReference type="Proteomes" id="UP000324298"/>
    </source>
</evidence>
<accession>A0A5A9XJR9</accession>
<dbReference type="OrthoDB" id="186379at2"/>
<dbReference type="AlphaFoldDB" id="A0A5A9XJR9"/>
<organism evidence="2 3">
    <name type="scientific">Oryzomonas rubra</name>
    <dbReference type="NCBI Taxonomy" id="2509454"/>
    <lineage>
        <taxon>Bacteria</taxon>
        <taxon>Pseudomonadati</taxon>
        <taxon>Thermodesulfobacteriota</taxon>
        <taxon>Desulfuromonadia</taxon>
        <taxon>Geobacterales</taxon>
        <taxon>Geobacteraceae</taxon>
        <taxon>Oryzomonas</taxon>
    </lineage>
</organism>
<dbReference type="PANTHER" id="PTHR37945:SF1">
    <property type="entry name" value="EXTRACELLULAR TUNGSTATE BINDING PROTEIN"/>
    <property type="match status" value="1"/>
</dbReference>
<dbReference type="PANTHER" id="PTHR37945">
    <property type="entry name" value="EXTRACELLULAR TUNGSTATE BINDING PROTEIN"/>
    <property type="match status" value="1"/>
</dbReference>
<evidence type="ECO:0000313" key="2">
    <source>
        <dbReference type="EMBL" id="KAA0891881.1"/>
    </source>
</evidence>
<comment type="caution">
    <text evidence="2">The sequence shown here is derived from an EMBL/GenBank/DDBJ whole genome shotgun (WGS) entry which is preliminary data.</text>
</comment>
<dbReference type="Pfam" id="PF12849">
    <property type="entry name" value="PBP_like_2"/>
    <property type="match status" value="1"/>
</dbReference>
<dbReference type="EMBL" id="SRSD01000005">
    <property type="protein sequence ID" value="KAA0891881.1"/>
    <property type="molecule type" value="Genomic_DNA"/>
</dbReference>
<gene>
    <name evidence="2" type="ORF">ET418_09525</name>
</gene>
<dbReference type="InterPro" id="IPR052738">
    <property type="entry name" value="ABC-Tungstate_binding"/>
</dbReference>
<feature type="domain" description="PBP" evidence="1">
    <location>
        <begin position="22"/>
        <end position="240"/>
    </location>
</feature>
<sequence>MTLALVLGLCSVAVAGERLRMSTTTSTENSGLLRVLLPPFEKKYNCAVDVISVGTGKALKLGETGDVDVVLVHARALEDAFVAAGFGVNRRDVMYNDFIIIGPAGDPARVKSAKTAAEAFKRIAAARSPFVSRGDESGTHQKEKEIWKAAGMKPGGSWYVESGQGMGEVITMATERRAYTLADRGTYNAYRSGKTDLKTVFEGEKGLFNPYGVIAVNPKRFPHVKNALAMKFIDYITGPEGQKVIATFRVHGDPVFFTYGTKGR</sequence>